<dbReference type="Pfam" id="PF02416">
    <property type="entry name" value="TatA_B_E"/>
    <property type="match status" value="1"/>
</dbReference>
<comment type="caution">
    <text evidence="12">The sequence shown here is derived from an EMBL/GenBank/DDBJ whole genome shotgun (WGS) entry which is preliminary data.</text>
</comment>
<evidence type="ECO:0000313" key="12">
    <source>
        <dbReference type="EMBL" id="MCL1627171.1"/>
    </source>
</evidence>
<dbReference type="HAMAP" id="MF_00237">
    <property type="entry name" value="TatB"/>
    <property type="match status" value="1"/>
</dbReference>
<dbReference type="RefSeq" id="WP_249055305.1">
    <property type="nucleotide sequence ID" value="NZ_JALZWP010000001.1"/>
</dbReference>
<dbReference type="InterPro" id="IPR003369">
    <property type="entry name" value="TatA/B/E"/>
</dbReference>
<feature type="compositionally biased region" description="Basic and acidic residues" evidence="10">
    <location>
        <begin position="113"/>
        <end position="128"/>
    </location>
</feature>
<keyword evidence="7 9" id="KW-0811">Translocation</keyword>
<evidence type="ECO:0000256" key="11">
    <source>
        <dbReference type="SAM" id="Phobius"/>
    </source>
</evidence>
<evidence type="ECO:0000256" key="7">
    <source>
        <dbReference type="ARBA" id="ARBA00023010"/>
    </source>
</evidence>
<dbReference type="InterPro" id="IPR018448">
    <property type="entry name" value="TatB"/>
</dbReference>
<keyword evidence="13" id="KW-1185">Reference proteome</keyword>
<keyword evidence="5 9" id="KW-0653">Protein transport</keyword>
<name>A0ABT0LX47_9RHOB</name>
<keyword evidence="4 9" id="KW-0812">Transmembrane</keyword>
<dbReference type="PRINTS" id="PR01506">
    <property type="entry name" value="TATBPROTEIN"/>
</dbReference>
<evidence type="ECO:0000256" key="5">
    <source>
        <dbReference type="ARBA" id="ARBA00022927"/>
    </source>
</evidence>
<evidence type="ECO:0000256" key="1">
    <source>
        <dbReference type="ARBA" id="ARBA00004167"/>
    </source>
</evidence>
<dbReference type="Proteomes" id="UP001202550">
    <property type="component" value="Unassembled WGS sequence"/>
</dbReference>
<feature type="transmembrane region" description="Helical" evidence="11">
    <location>
        <begin position="6"/>
        <end position="22"/>
    </location>
</feature>
<organism evidence="12 13">
    <name type="scientific">Roseinatronobacter domitianus</name>
    <dbReference type="NCBI Taxonomy" id="2940293"/>
    <lineage>
        <taxon>Bacteria</taxon>
        <taxon>Pseudomonadati</taxon>
        <taxon>Pseudomonadota</taxon>
        <taxon>Alphaproteobacteria</taxon>
        <taxon>Rhodobacterales</taxon>
        <taxon>Paracoccaceae</taxon>
        <taxon>Roseinatronobacter</taxon>
    </lineage>
</organism>
<sequence length="183" mass="19367">MFDLGWTELLVIGVVALIVVGPKDLPKMFRTLGQATAKARSMAREFSRAMEDAADQTGVKDVARDLRGMTNPQGMGLDELNQMKNWNPLKDDPAPGSKDKKPSAPGDDEDEIDRIATEMDNMRSDAAKRAAPKPDAAQSAEASPNAAKPDAEPTPASASEPLGHDAKGQPAATRPKGGTDSTT</sequence>
<feature type="compositionally biased region" description="Low complexity" evidence="10">
    <location>
        <begin position="133"/>
        <end position="147"/>
    </location>
</feature>
<evidence type="ECO:0000256" key="8">
    <source>
        <dbReference type="ARBA" id="ARBA00023136"/>
    </source>
</evidence>
<dbReference type="Gene3D" id="1.20.5.3310">
    <property type="match status" value="1"/>
</dbReference>
<evidence type="ECO:0000256" key="2">
    <source>
        <dbReference type="ARBA" id="ARBA00022448"/>
    </source>
</evidence>
<evidence type="ECO:0000256" key="9">
    <source>
        <dbReference type="HAMAP-Rule" id="MF_00237"/>
    </source>
</evidence>
<comment type="subunit">
    <text evidence="9">The Tat system comprises two distinct complexes: a TatABC complex, containing multiple copies of TatA, TatB and TatC subunits, and a separate TatA complex, containing only TatA subunits. Substrates initially bind to the TatABC complex, which probably triggers association of the separate TatA complex to form the active translocon.</text>
</comment>
<reference evidence="12 13" key="1">
    <citation type="submission" date="2022-05" db="EMBL/GenBank/DDBJ databases">
        <title>Seasonal and diel survey of microbial diversity of the Tyrrhenian coast.</title>
        <authorList>
            <person name="Gattoni G."/>
            <person name="Corral P."/>
        </authorList>
    </citation>
    <scope>NUCLEOTIDE SEQUENCE [LARGE SCALE GENOMIC DNA]</scope>
    <source>
        <strain evidence="12 13">V10</strain>
    </source>
</reference>
<dbReference type="EMBL" id="JALZWP010000001">
    <property type="protein sequence ID" value="MCL1627171.1"/>
    <property type="molecule type" value="Genomic_DNA"/>
</dbReference>
<dbReference type="NCBIfam" id="TIGR01410">
    <property type="entry name" value="tatB"/>
    <property type="match status" value="1"/>
</dbReference>
<accession>A0ABT0LX47</accession>
<evidence type="ECO:0000256" key="4">
    <source>
        <dbReference type="ARBA" id="ARBA00022692"/>
    </source>
</evidence>
<comment type="subcellular location">
    <subcellularLocation>
        <location evidence="9">Cell membrane</location>
        <topology evidence="9">Single-pass membrane protein</topology>
    </subcellularLocation>
    <subcellularLocation>
        <location evidence="1">Membrane</location>
        <topology evidence="1">Single-pass membrane protein</topology>
    </subcellularLocation>
</comment>
<keyword evidence="2 9" id="KW-0813">Transport</keyword>
<evidence type="ECO:0000256" key="3">
    <source>
        <dbReference type="ARBA" id="ARBA00022475"/>
    </source>
</evidence>
<gene>
    <name evidence="9 12" type="primary">tatB</name>
    <name evidence="12" type="ORF">M3N55_00360</name>
</gene>
<proteinExistence type="inferred from homology"/>
<protein>
    <recommendedName>
        <fullName evidence="9">Sec-independent protein translocase protein TatB</fullName>
    </recommendedName>
</protein>
<keyword evidence="6 9" id="KW-1133">Transmembrane helix</keyword>
<evidence type="ECO:0000256" key="6">
    <source>
        <dbReference type="ARBA" id="ARBA00022989"/>
    </source>
</evidence>
<keyword evidence="3 9" id="KW-1003">Cell membrane</keyword>
<feature type="compositionally biased region" description="Basic and acidic residues" evidence="10">
    <location>
        <begin position="89"/>
        <end position="102"/>
    </location>
</feature>
<dbReference type="PANTHER" id="PTHR33162">
    <property type="entry name" value="SEC-INDEPENDENT PROTEIN TRANSLOCASE PROTEIN TATA, CHLOROPLASTIC"/>
    <property type="match status" value="1"/>
</dbReference>
<keyword evidence="8 9" id="KW-0472">Membrane</keyword>
<evidence type="ECO:0000313" key="13">
    <source>
        <dbReference type="Proteomes" id="UP001202550"/>
    </source>
</evidence>
<feature type="region of interest" description="Disordered" evidence="10">
    <location>
        <begin position="67"/>
        <end position="183"/>
    </location>
</feature>
<comment type="similarity">
    <text evidence="9">Belongs to the TatB family.</text>
</comment>
<dbReference type="PANTHER" id="PTHR33162:SF1">
    <property type="entry name" value="SEC-INDEPENDENT PROTEIN TRANSLOCASE PROTEIN TATA, CHLOROPLASTIC"/>
    <property type="match status" value="1"/>
</dbReference>
<evidence type="ECO:0000256" key="10">
    <source>
        <dbReference type="SAM" id="MobiDB-lite"/>
    </source>
</evidence>
<comment type="function">
    <text evidence="9">Part of the twin-arginine translocation (Tat) system that transports large folded proteins containing a characteristic twin-arginine motif in their signal peptide across membranes. Together with TatC, TatB is part of a receptor directly interacting with Tat signal peptides. TatB may form an oligomeric binding site that transiently accommodates folded Tat precursor proteins before their translocation.</text>
</comment>